<feature type="region of interest" description="Disordered" evidence="2">
    <location>
        <begin position="1"/>
        <end position="67"/>
    </location>
</feature>
<evidence type="ECO:0000256" key="2">
    <source>
        <dbReference type="SAM" id="MobiDB-lite"/>
    </source>
</evidence>
<dbReference type="RefSeq" id="WP_068999795.1">
    <property type="nucleotide sequence ID" value="NZ_MDTQ01000001.1"/>
</dbReference>
<feature type="compositionally biased region" description="Low complexity" evidence="2">
    <location>
        <begin position="58"/>
        <end position="67"/>
    </location>
</feature>
<proteinExistence type="predicted"/>
<dbReference type="Pfam" id="PF04375">
    <property type="entry name" value="HemX"/>
    <property type="match status" value="1"/>
</dbReference>
<dbReference type="PANTHER" id="PTHR38043:SF1">
    <property type="entry name" value="PROTEIN HEMX"/>
    <property type="match status" value="1"/>
</dbReference>
<evidence type="ECO:0000313" key="4">
    <source>
        <dbReference type="EMBL" id="ODC04811.1"/>
    </source>
</evidence>
<keyword evidence="1" id="KW-0175">Coiled coil</keyword>
<feature type="compositionally biased region" description="Low complexity" evidence="2">
    <location>
        <begin position="387"/>
        <end position="398"/>
    </location>
</feature>
<dbReference type="OrthoDB" id="5739852at2"/>
<dbReference type="Proteomes" id="UP000094291">
    <property type="component" value="Unassembled WGS sequence"/>
</dbReference>
<dbReference type="EMBL" id="MDTQ01000001">
    <property type="protein sequence ID" value="ODC04811.1"/>
    <property type="molecule type" value="Genomic_DNA"/>
</dbReference>
<sequence>MAQDDKSQSDHQPNPQADHDKSQPSHDVAAVDPARAEPDNENAQSNADARFEDDKTESTTSSSTKPYKGIVLAGGVALVALGISLGVAWLGHQRAEQLSQQVEQLSQLLGDKVDQTALTQQTQLSQSLKAAQQTLKNQQETQATQLERLTRAVAQNQAPKPADWQLAEAEYLLRLAHQRLVLEADKRGAMTLLENADQRLRQMDLPTVLSIRAALKQDIQTLAASELPDRVDLNLQLAALRTQARTLPITPLQTHQHQDANKVETPAESHWYQSLAHELGQLVVIRQRQNPVQPLLTPQQEALLRQSLTLKLQGAGWAALRGEQSLYQGQLKEAQNLLTQFDTESQAVKAFRTELTQLLNTPVAGQLPDVSRGLTALQAFLSDRYGVPRPVTPTQEQPEQPHDAEGGQP</sequence>
<evidence type="ECO:0000256" key="3">
    <source>
        <dbReference type="SAM" id="Phobius"/>
    </source>
</evidence>
<keyword evidence="3" id="KW-0812">Transmembrane</keyword>
<dbReference type="STRING" id="197479.BFW38_16010"/>
<keyword evidence="3" id="KW-1133">Transmembrane helix</keyword>
<dbReference type="AlphaFoldDB" id="A0A1E2VCV7"/>
<keyword evidence="5" id="KW-1185">Reference proteome</keyword>
<accession>A0A1E2VCV7</accession>
<protein>
    <recommendedName>
        <fullName evidence="6">Heme biosynthesis operon protein HemX</fullName>
    </recommendedName>
</protein>
<feature type="compositionally biased region" description="Basic and acidic residues" evidence="2">
    <location>
        <begin position="399"/>
        <end position="409"/>
    </location>
</feature>
<feature type="region of interest" description="Disordered" evidence="2">
    <location>
        <begin position="385"/>
        <end position="409"/>
    </location>
</feature>
<dbReference type="PANTHER" id="PTHR38043">
    <property type="entry name" value="PROTEIN HEMX"/>
    <property type="match status" value="1"/>
</dbReference>
<feature type="transmembrane region" description="Helical" evidence="3">
    <location>
        <begin position="70"/>
        <end position="91"/>
    </location>
</feature>
<feature type="coiled-coil region" evidence="1">
    <location>
        <begin position="95"/>
        <end position="141"/>
    </location>
</feature>
<evidence type="ECO:0000313" key="5">
    <source>
        <dbReference type="Proteomes" id="UP000094291"/>
    </source>
</evidence>
<organism evidence="4 5">
    <name type="scientific">Terasakiispira papahanaumokuakeensis</name>
    <dbReference type="NCBI Taxonomy" id="197479"/>
    <lineage>
        <taxon>Bacteria</taxon>
        <taxon>Pseudomonadati</taxon>
        <taxon>Pseudomonadota</taxon>
        <taxon>Gammaproteobacteria</taxon>
        <taxon>Oceanospirillales</taxon>
        <taxon>Terasakiispira</taxon>
    </lineage>
</organism>
<dbReference type="InterPro" id="IPR007470">
    <property type="entry name" value="HemX"/>
</dbReference>
<comment type="caution">
    <text evidence="4">The sequence shown here is derived from an EMBL/GenBank/DDBJ whole genome shotgun (WGS) entry which is preliminary data.</text>
</comment>
<gene>
    <name evidence="4" type="ORF">BFW38_16010</name>
</gene>
<evidence type="ECO:0008006" key="6">
    <source>
        <dbReference type="Google" id="ProtNLM"/>
    </source>
</evidence>
<reference evidence="4 5" key="1">
    <citation type="submission" date="2016-08" db="EMBL/GenBank/DDBJ databases">
        <authorList>
            <person name="Seilhamer J.J."/>
        </authorList>
    </citation>
    <scope>NUCLEOTIDE SEQUENCE [LARGE SCALE GENOMIC DNA]</scope>
    <source>
        <strain evidence="4 5">PH27A</strain>
    </source>
</reference>
<keyword evidence="3" id="KW-0472">Membrane</keyword>
<evidence type="ECO:0000256" key="1">
    <source>
        <dbReference type="SAM" id="Coils"/>
    </source>
</evidence>
<name>A0A1E2VCV7_9GAMM</name>